<keyword evidence="3" id="KW-1185">Reference proteome</keyword>
<accession>A0ABX1NJ23</accession>
<protein>
    <submittedName>
        <fullName evidence="2">Metallophosphoesterase</fullName>
    </submittedName>
</protein>
<sequence length="254" mass="28016">MKLQIVSDLHLGLAPCELPDTGADLLILAGDVHRPREALQWARALGRPAIYVPGNHEYYGSSIPATSRLLRELSRDSMVTVLDCAEKRIGNVRILGATLWTDFRIAGDKAAREQAMNDAIRFSRDFSRIAVDEDQKELFTPHHCVALFERHVRWLEARLAQPFEGITVVVTHFAPSPDSIAPRFAGSPLNACFVSDLEALVAGSGAVLWIHGHTHDSFDYRLGGTRVVANPRGYVLDGTPENRDFEPALTVQVG</sequence>
<dbReference type="SUPFAM" id="SSF56300">
    <property type="entry name" value="Metallo-dependent phosphatases"/>
    <property type="match status" value="1"/>
</dbReference>
<dbReference type="Pfam" id="PF00149">
    <property type="entry name" value="Metallophos"/>
    <property type="match status" value="1"/>
</dbReference>
<dbReference type="InterPro" id="IPR004843">
    <property type="entry name" value="Calcineurin-like_PHP"/>
</dbReference>
<dbReference type="RefSeq" id="WP_169141868.1">
    <property type="nucleotide sequence ID" value="NZ_WTVS01000041.1"/>
</dbReference>
<evidence type="ECO:0000313" key="3">
    <source>
        <dbReference type="Proteomes" id="UP000634522"/>
    </source>
</evidence>
<feature type="domain" description="Calcineurin-like phosphoesterase" evidence="1">
    <location>
        <begin position="19"/>
        <end position="216"/>
    </location>
</feature>
<evidence type="ECO:0000259" key="1">
    <source>
        <dbReference type="Pfam" id="PF00149"/>
    </source>
</evidence>
<gene>
    <name evidence="2" type="ORF">GPA27_17925</name>
</gene>
<dbReference type="PANTHER" id="PTHR37844">
    <property type="entry name" value="SER/THR PROTEIN PHOSPHATASE SUPERFAMILY (AFU_ORTHOLOGUE AFUA_1G14840)"/>
    <property type="match status" value="1"/>
</dbReference>
<proteinExistence type="predicted"/>
<evidence type="ECO:0000313" key="2">
    <source>
        <dbReference type="EMBL" id="NMF99261.1"/>
    </source>
</evidence>
<organism evidence="2 3">
    <name type="scientific">Aromatoleum toluolicum</name>
    <dbReference type="NCBI Taxonomy" id="90060"/>
    <lineage>
        <taxon>Bacteria</taxon>
        <taxon>Pseudomonadati</taxon>
        <taxon>Pseudomonadota</taxon>
        <taxon>Betaproteobacteria</taxon>
        <taxon>Rhodocyclales</taxon>
        <taxon>Rhodocyclaceae</taxon>
        <taxon>Aromatoleum</taxon>
    </lineage>
</organism>
<name>A0ABX1NJ23_9RHOO</name>
<reference evidence="2 3" key="1">
    <citation type="submission" date="2019-12" db="EMBL/GenBank/DDBJ databases">
        <title>Comparative genomics gives insights into the taxonomy of the Azoarcus-Aromatoleum group and reveals separate origins of nif in the plant-associated Azoarcus and non-plant-associated Aromatoleum sub-groups.</title>
        <authorList>
            <person name="Lafos M."/>
            <person name="Maluk M."/>
            <person name="Batista M."/>
            <person name="Junghare M."/>
            <person name="Carmona M."/>
            <person name="Faoro H."/>
            <person name="Cruz L.M."/>
            <person name="Battistoni F."/>
            <person name="De Souza E."/>
            <person name="Pedrosa F."/>
            <person name="Chen W.-M."/>
            <person name="Poole P.S."/>
            <person name="Dixon R.A."/>
            <person name="James E.K."/>
        </authorList>
    </citation>
    <scope>NUCLEOTIDE SEQUENCE [LARGE SCALE GENOMIC DNA]</scope>
    <source>
        <strain evidence="2 3">T</strain>
    </source>
</reference>
<dbReference type="PANTHER" id="PTHR37844:SF2">
    <property type="entry name" value="SER_THR PROTEIN PHOSPHATASE SUPERFAMILY (AFU_ORTHOLOGUE AFUA_1G14840)"/>
    <property type="match status" value="1"/>
</dbReference>
<dbReference type="Gene3D" id="3.60.21.10">
    <property type="match status" value="1"/>
</dbReference>
<dbReference type="EMBL" id="WTVS01000041">
    <property type="protein sequence ID" value="NMF99261.1"/>
    <property type="molecule type" value="Genomic_DNA"/>
</dbReference>
<comment type="caution">
    <text evidence="2">The sequence shown here is derived from an EMBL/GenBank/DDBJ whole genome shotgun (WGS) entry which is preliminary data.</text>
</comment>
<dbReference type="InterPro" id="IPR029052">
    <property type="entry name" value="Metallo-depent_PP-like"/>
</dbReference>
<dbReference type="Proteomes" id="UP000634522">
    <property type="component" value="Unassembled WGS sequence"/>
</dbReference>